<evidence type="ECO:0000313" key="8">
    <source>
        <dbReference type="Proteomes" id="UP000654913"/>
    </source>
</evidence>
<dbReference type="OrthoDB" id="2431938at2759"/>
<comment type="similarity">
    <text evidence="1">Belongs to the paxM FAD-dependent monooxygenase family.</text>
</comment>
<keyword evidence="5" id="KW-0472">Membrane</keyword>
<dbReference type="KEGG" id="apuu:APUU_40113A"/>
<keyword evidence="8" id="KW-1185">Reference proteome</keyword>
<protein>
    <recommendedName>
        <fullName evidence="6">FAD-binding domain-containing protein</fullName>
    </recommendedName>
</protein>
<dbReference type="SUPFAM" id="SSF51905">
    <property type="entry name" value="FAD/NAD(P)-binding domain"/>
    <property type="match status" value="1"/>
</dbReference>
<reference evidence="7" key="2">
    <citation type="submission" date="2021-02" db="EMBL/GenBank/DDBJ databases">
        <title>Aspergillus puulaauensis MK2 genome sequence.</title>
        <authorList>
            <person name="Futagami T."/>
            <person name="Mori K."/>
            <person name="Kadooka C."/>
            <person name="Tanaka T."/>
        </authorList>
    </citation>
    <scope>NUCLEOTIDE SEQUENCE</scope>
    <source>
        <strain evidence="7">MK2</strain>
    </source>
</reference>
<dbReference type="EMBL" id="AP024446">
    <property type="protein sequence ID" value="BCS23669.1"/>
    <property type="molecule type" value="Genomic_DNA"/>
</dbReference>
<dbReference type="Proteomes" id="UP000654913">
    <property type="component" value="Chromosome 4"/>
</dbReference>
<dbReference type="GeneID" id="64973674"/>
<accession>A0A7R7XN51</accession>
<evidence type="ECO:0000256" key="3">
    <source>
        <dbReference type="ARBA" id="ARBA00022827"/>
    </source>
</evidence>
<dbReference type="InterPro" id="IPR050562">
    <property type="entry name" value="FAD_mOase_fung"/>
</dbReference>
<sequence>MAESHPERPRFKVLIAGGGLVGLGLALALERAGIDYVLFEKGQFAPQLGASIGLHPHSLRILDQLGVWGDIEREVVPLQDRNHYSETGYCFEESHVIGVINTVLRRPIIFMERCRALEILHTHVRDKSRLHAVNGVVAYEETEDGVTVTTEDGKTHRGNILVGADGIHSRVRQLMAEKKASTDPESSSHLIEGETSMTEYKSLGRCAKDRPGFTSEYNCIFGVSRNDPGAPFLRDGMVHNVYYPRYSAVAAAGVPGLVFWFLFVKAASTTRTPNCPRFSDDDAEALISRYGGSQLGPGYTVRDLWNARVKATMAPLEEGVLKQWSHGRVVLMGDAVHKVTINPGLGGNLAYEGIARLTNALVPLLKEHPIPSKEQLCEVFDKYFAGQSPRAHTVCSVSGEITRYEAQDSWLYKFAAQYIIPLVSDSRKASAYAAFSNGGPWLEYLPLPALDIDLPQQRERELNSSIQGLPLFSIVGGIIAGLGVTAAIYRRYH</sequence>
<dbReference type="InterPro" id="IPR002938">
    <property type="entry name" value="FAD-bd"/>
</dbReference>
<keyword evidence="2" id="KW-0285">Flavoprotein</keyword>
<feature type="domain" description="FAD-binding" evidence="6">
    <location>
        <begin position="312"/>
        <end position="368"/>
    </location>
</feature>
<keyword evidence="4" id="KW-0560">Oxidoreductase</keyword>
<evidence type="ECO:0000256" key="4">
    <source>
        <dbReference type="ARBA" id="ARBA00023002"/>
    </source>
</evidence>
<dbReference type="GO" id="GO:0071949">
    <property type="term" value="F:FAD binding"/>
    <property type="evidence" value="ECO:0007669"/>
    <property type="project" value="InterPro"/>
</dbReference>
<evidence type="ECO:0000313" key="7">
    <source>
        <dbReference type="EMBL" id="BCS23669.1"/>
    </source>
</evidence>
<dbReference type="PANTHER" id="PTHR47356">
    <property type="entry name" value="FAD-DEPENDENT MONOOXYGENASE ASQG-RELATED"/>
    <property type="match status" value="1"/>
</dbReference>
<dbReference type="Gene3D" id="3.50.50.60">
    <property type="entry name" value="FAD/NAD(P)-binding domain"/>
    <property type="match status" value="1"/>
</dbReference>
<dbReference type="PRINTS" id="PR00420">
    <property type="entry name" value="RNGMNOXGNASE"/>
</dbReference>
<feature type="domain" description="FAD-binding" evidence="6">
    <location>
        <begin position="11"/>
        <end position="178"/>
    </location>
</feature>
<evidence type="ECO:0000256" key="5">
    <source>
        <dbReference type="SAM" id="Phobius"/>
    </source>
</evidence>
<evidence type="ECO:0000256" key="2">
    <source>
        <dbReference type="ARBA" id="ARBA00022630"/>
    </source>
</evidence>
<organism evidence="7 8">
    <name type="scientific">Aspergillus puulaauensis</name>
    <dbReference type="NCBI Taxonomy" id="1220207"/>
    <lineage>
        <taxon>Eukaryota</taxon>
        <taxon>Fungi</taxon>
        <taxon>Dikarya</taxon>
        <taxon>Ascomycota</taxon>
        <taxon>Pezizomycotina</taxon>
        <taxon>Eurotiomycetes</taxon>
        <taxon>Eurotiomycetidae</taxon>
        <taxon>Eurotiales</taxon>
        <taxon>Aspergillaceae</taxon>
        <taxon>Aspergillus</taxon>
    </lineage>
</organism>
<dbReference type="PANTHER" id="PTHR47356:SF2">
    <property type="entry name" value="FAD-BINDING DOMAIN-CONTAINING PROTEIN-RELATED"/>
    <property type="match status" value="1"/>
</dbReference>
<reference evidence="7" key="1">
    <citation type="submission" date="2021-01" db="EMBL/GenBank/DDBJ databases">
        <authorList>
            <consortium name="Aspergillus puulaauensis MK2 genome sequencing consortium"/>
            <person name="Kazuki M."/>
            <person name="Futagami T."/>
        </authorList>
    </citation>
    <scope>NUCLEOTIDE SEQUENCE</scope>
    <source>
        <strain evidence="7">MK2</strain>
    </source>
</reference>
<proteinExistence type="inferred from homology"/>
<name>A0A7R7XN51_9EURO</name>
<keyword evidence="5" id="KW-0812">Transmembrane</keyword>
<keyword evidence="3" id="KW-0274">FAD</keyword>
<feature type="transmembrane region" description="Helical" evidence="5">
    <location>
        <begin position="468"/>
        <end position="489"/>
    </location>
</feature>
<evidence type="ECO:0000256" key="1">
    <source>
        <dbReference type="ARBA" id="ARBA00007992"/>
    </source>
</evidence>
<dbReference type="AlphaFoldDB" id="A0A7R7XN51"/>
<keyword evidence="5" id="KW-1133">Transmembrane helix</keyword>
<dbReference type="Pfam" id="PF01494">
    <property type="entry name" value="FAD_binding_3"/>
    <property type="match status" value="2"/>
</dbReference>
<gene>
    <name evidence="7" type="ORF">APUU_40113A</name>
</gene>
<dbReference type="GO" id="GO:0004497">
    <property type="term" value="F:monooxygenase activity"/>
    <property type="evidence" value="ECO:0007669"/>
    <property type="project" value="InterPro"/>
</dbReference>
<dbReference type="InterPro" id="IPR036188">
    <property type="entry name" value="FAD/NAD-bd_sf"/>
</dbReference>
<dbReference type="RefSeq" id="XP_041555863.1">
    <property type="nucleotide sequence ID" value="XM_041703148.1"/>
</dbReference>
<evidence type="ECO:0000259" key="6">
    <source>
        <dbReference type="Pfam" id="PF01494"/>
    </source>
</evidence>